<evidence type="ECO:0000313" key="3">
    <source>
        <dbReference type="Proteomes" id="UP000184383"/>
    </source>
</evidence>
<accession>A0A1L9R9A0</accession>
<evidence type="ECO:0000313" key="2">
    <source>
        <dbReference type="EMBL" id="OJJ31505.1"/>
    </source>
</evidence>
<feature type="compositionally biased region" description="Polar residues" evidence="1">
    <location>
        <begin position="87"/>
        <end position="107"/>
    </location>
</feature>
<sequence>MAAHGATQLPTGSIPTGLPIGEEVKEYEKILRISDDVFSGIHPRLKVPRQFVRKATSRNPPNPPITTQTQVAKAGGPPVSPPEGTEKSSQSILPASEVTSSQTTPMNGPSAAATAMGPSSRIVPKPASEIDPIFLTKSDDLVRAEIQLERQRVERTLREQLDQKRQESRQKTSIQDTKPDFDVSDVLNKALDMVRPTAPSDIAGPNGTGAPSDSFDENSFYSSRAPDSPQNGEPQRTSLAPPSNPDDLATEAPVEHNSDELQRLEALNRTGPDQEMQDTYNPVADQRLPYHQRQPHNAQVDLATPRSYEAQPPTDALEEPEYSPPAPGVPPMERRDSQEFTRGYPGGTRQRRAPDGRQADRIRYTRRSASPGGDMRIVRNHITSPAAPQPSRVSPLAITKVPSVHQLKESRPEYGSDRGNPGQDSDRATPDVAAPHLMPRKRRRLQEGRDKPRQVSYRRQAFDSDPYIKEEPVSPPPFADTPAFRSRQPQERPIYIDIASPQYTPAVERREPSIRDPAYELDPYREIHTEPGIQRTVSRLSTRRPARDDQDLRRVASLHNARQPEYPREYIDQTSPRALRAPSYAVVERPLPEQPRYYDKPAQPYSRRYVPIDESPTSTRYREVYYDEEPPTRIMAPPPRRIVVDAQGNQYYETMATPRMQPMAPPVSRIPKGDVYEDHPPVRPASVRAASIIEDPYGGRRYVQEMPPPQSTYRRVTDYARPTPAERRPYTALDEREPYPRSSSVQVTEYPPRHAAYVDEADIPRERLVRMSSVRPPTATRYDEPREVIQRVESVRPGGRDMSVYVDEDPRRARDYIERPVYMAARAPAREERYYDGGEPERMLLEGGRDVVHRAPPRY</sequence>
<protein>
    <submittedName>
        <fullName evidence="2">Uncharacterized protein</fullName>
    </submittedName>
</protein>
<proteinExistence type="predicted"/>
<dbReference type="EMBL" id="KV878216">
    <property type="protein sequence ID" value="OJJ31505.1"/>
    <property type="molecule type" value="Genomic_DNA"/>
</dbReference>
<feature type="compositionally biased region" description="Basic and acidic residues" evidence="1">
    <location>
        <begin position="352"/>
        <end position="363"/>
    </location>
</feature>
<dbReference type="Proteomes" id="UP000184383">
    <property type="component" value="Unassembled WGS sequence"/>
</dbReference>
<dbReference type="OrthoDB" id="5333304at2759"/>
<evidence type="ECO:0000256" key="1">
    <source>
        <dbReference type="SAM" id="MobiDB-lite"/>
    </source>
</evidence>
<feature type="compositionally biased region" description="Basic and acidic residues" evidence="1">
    <location>
        <begin position="460"/>
        <end position="472"/>
    </location>
</feature>
<dbReference type="AlphaFoldDB" id="A0A1L9R9A0"/>
<feature type="region of interest" description="Disordered" evidence="1">
    <location>
        <begin position="49"/>
        <end position="127"/>
    </location>
</feature>
<feature type="compositionally biased region" description="Basic and acidic residues" evidence="1">
    <location>
        <begin position="507"/>
        <end position="529"/>
    </location>
</feature>
<organism evidence="2 3">
    <name type="scientific">Aspergillus wentii DTO 134E9</name>
    <dbReference type="NCBI Taxonomy" id="1073089"/>
    <lineage>
        <taxon>Eukaryota</taxon>
        <taxon>Fungi</taxon>
        <taxon>Dikarya</taxon>
        <taxon>Ascomycota</taxon>
        <taxon>Pezizomycotina</taxon>
        <taxon>Eurotiomycetes</taxon>
        <taxon>Eurotiomycetidae</taxon>
        <taxon>Eurotiales</taxon>
        <taxon>Aspergillaceae</taxon>
        <taxon>Aspergillus</taxon>
        <taxon>Aspergillus subgen. Cremei</taxon>
    </lineage>
</organism>
<keyword evidence="3" id="KW-1185">Reference proteome</keyword>
<name>A0A1L9R9A0_ASPWE</name>
<feature type="compositionally biased region" description="Basic and acidic residues" evidence="1">
    <location>
        <begin position="253"/>
        <end position="263"/>
    </location>
</feature>
<dbReference type="VEuPathDB" id="FungiDB:ASPWEDRAFT_45443"/>
<dbReference type="GeneID" id="63752390"/>
<dbReference type="RefSeq" id="XP_040685182.1">
    <property type="nucleotide sequence ID" value="XM_040836542.1"/>
</dbReference>
<reference evidence="3" key="1">
    <citation type="journal article" date="2017" name="Genome Biol.">
        <title>Comparative genomics reveals high biological diversity and specific adaptations in the industrially and medically important fungal genus Aspergillus.</title>
        <authorList>
            <person name="de Vries R.P."/>
            <person name="Riley R."/>
            <person name="Wiebenga A."/>
            <person name="Aguilar-Osorio G."/>
            <person name="Amillis S."/>
            <person name="Uchima C.A."/>
            <person name="Anderluh G."/>
            <person name="Asadollahi M."/>
            <person name="Askin M."/>
            <person name="Barry K."/>
            <person name="Battaglia E."/>
            <person name="Bayram O."/>
            <person name="Benocci T."/>
            <person name="Braus-Stromeyer S.A."/>
            <person name="Caldana C."/>
            <person name="Canovas D."/>
            <person name="Cerqueira G.C."/>
            <person name="Chen F."/>
            <person name="Chen W."/>
            <person name="Choi C."/>
            <person name="Clum A."/>
            <person name="Dos Santos R.A."/>
            <person name="Damasio A.R."/>
            <person name="Diallinas G."/>
            <person name="Emri T."/>
            <person name="Fekete E."/>
            <person name="Flipphi M."/>
            <person name="Freyberg S."/>
            <person name="Gallo A."/>
            <person name="Gournas C."/>
            <person name="Habgood R."/>
            <person name="Hainaut M."/>
            <person name="Harispe M.L."/>
            <person name="Henrissat B."/>
            <person name="Hilden K.S."/>
            <person name="Hope R."/>
            <person name="Hossain A."/>
            <person name="Karabika E."/>
            <person name="Karaffa L."/>
            <person name="Karanyi Z."/>
            <person name="Krasevec N."/>
            <person name="Kuo A."/>
            <person name="Kusch H."/>
            <person name="LaButti K."/>
            <person name="Lagendijk E.L."/>
            <person name="Lapidus A."/>
            <person name="Levasseur A."/>
            <person name="Lindquist E."/>
            <person name="Lipzen A."/>
            <person name="Logrieco A.F."/>
            <person name="MacCabe A."/>
            <person name="Maekelae M.R."/>
            <person name="Malavazi I."/>
            <person name="Melin P."/>
            <person name="Meyer V."/>
            <person name="Mielnichuk N."/>
            <person name="Miskei M."/>
            <person name="Molnar A.P."/>
            <person name="Mule G."/>
            <person name="Ngan C.Y."/>
            <person name="Orejas M."/>
            <person name="Orosz E."/>
            <person name="Ouedraogo J.P."/>
            <person name="Overkamp K.M."/>
            <person name="Park H.-S."/>
            <person name="Perrone G."/>
            <person name="Piumi F."/>
            <person name="Punt P.J."/>
            <person name="Ram A.F."/>
            <person name="Ramon A."/>
            <person name="Rauscher S."/>
            <person name="Record E."/>
            <person name="Riano-Pachon D.M."/>
            <person name="Robert V."/>
            <person name="Roehrig J."/>
            <person name="Ruller R."/>
            <person name="Salamov A."/>
            <person name="Salih N.S."/>
            <person name="Samson R.A."/>
            <person name="Sandor E."/>
            <person name="Sanguinetti M."/>
            <person name="Schuetze T."/>
            <person name="Sepcic K."/>
            <person name="Shelest E."/>
            <person name="Sherlock G."/>
            <person name="Sophianopoulou V."/>
            <person name="Squina F.M."/>
            <person name="Sun H."/>
            <person name="Susca A."/>
            <person name="Todd R.B."/>
            <person name="Tsang A."/>
            <person name="Unkles S.E."/>
            <person name="van de Wiele N."/>
            <person name="van Rossen-Uffink D."/>
            <person name="Oliveira J.V."/>
            <person name="Vesth T.C."/>
            <person name="Visser J."/>
            <person name="Yu J.-H."/>
            <person name="Zhou M."/>
            <person name="Andersen M.R."/>
            <person name="Archer D.B."/>
            <person name="Baker S.E."/>
            <person name="Benoit I."/>
            <person name="Brakhage A.A."/>
            <person name="Braus G.H."/>
            <person name="Fischer R."/>
            <person name="Frisvad J.C."/>
            <person name="Goldman G.H."/>
            <person name="Houbraken J."/>
            <person name="Oakley B."/>
            <person name="Pocsi I."/>
            <person name="Scazzocchio C."/>
            <person name="Seiboth B."/>
            <person name="vanKuyk P.A."/>
            <person name="Wortman J."/>
            <person name="Dyer P.S."/>
            <person name="Grigoriev I.V."/>
        </authorList>
    </citation>
    <scope>NUCLEOTIDE SEQUENCE [LARGE SCALE GENOMIC DNA]</scope>
    <source>
        <strain evidence="3">DTO 134E9</strain>
    </source>
</reference>
<dbReference type="STRING" id="1073089.A0A1L9R9A0"/>
<feature type="compositionally biased region" description="Basic and acidic residues" evidence="1">
    <location>
        <begin position="157"/>
        <end position="170"/>
    </location>
</feature>
<gene>
    <name evidence="2" type="ORF">ASPWEDRAFT_45443</name>
</gene>
<feature type="compositionally biased region" description="Basic and acidic residues" evidence="1">
    <location>
        <begin position="406"/>
        <end position="416"/>
    </location>
</feature>
<feature type="compositionally biased region" description="Basic and acidic residues" evidence="1">
    <location>
        <begin position="545"/>
        <end position="554"/>
    </location>
</feature>
<feature type="compositionally biased region" description="Polar residues" evidence="1">
    <location>
        <begin position="228"/>
        <end position="241"/>
    </location>
</feature>
<feature type="region of interest" description="Disordered" evidence="1">
    <location>
        <begin position="157"/>
        <end position="568"/>
    </location>
</feature>